<dbReference type="SUPFAM" id="SSF53335">
    <property type="entry name" value="S-adenosyl-L-methionine-dependent methyltransferases"/>
    <property type="match status" value="1"/>
</dbReference>
<dbReference type="AlphaFoldDB" id="A0A1T5BRZ0"/>
<protein>
    <submittedName>
        <fullName evidence="1">Uncharacterized protein</fullName>
    </submittedName>
</protein>
<dbReference type="RefSeq" id="WP_198314162.1">
    <property type="nucleotide sequence ID" value="NZ_CP021904.1"/>
</dbReference>
<reference evidence="1 2" key="1">
    <citation type="submission" date="2017-02" db="EMBL/GenBank/DDBJ databases">
        <authorList>
            <person name="Peterson S.W."/>
        </authorList>
    </citation>
    <scope>NUCLEOTIDE SEQUENCE [LARGE SCALE GENOMIC DNA]</scope>
    <source>
        <strain evidence="1 2">DSM 24412</strain>
    </source>
</reference>
<evidence type="ECO:0000313" key="2">
    <source>
        <dbReference type="Proteomes" id="UP000191055"/>
    </source>
</evidence>
<dbReference type="Proteomes" id="UP000191055">
    <property type="component" value="Unassembled WGS sequence"/>
</dbReference>
<proteinExistence type="predicted"/>
<dbReference type="EMBL" id="FUYV01000002">
    <property type="protein sequence ID" value="SKB50132.1"/>
    <property type="molecule type" value="Genomic_DNA"/>
</dbReference>
<dbReference type="STRING" id="889453.SAMN03080601_00606"/>
<accession>A0A1T5BRZ0</accession>
<sequence length="117" mass="13217">MNGGLFRDNVPSPKFSRSSRAAIISSGDQNWSAINPDIFGSMFQAVIDVEQRGSLGQHYTSVSNIMKVIKPLFLDDLYKELEKAEEIKNEASRKKALSQLLNRIHKLNISVLPYMDF</sequence>
<name>A0A1T5BRZ0_9BACT</name>
<keyword evidence="2" id="KW-1185">Reference proteome</keyword>
<evidence type="ECO:0000313" key="1">
    <source>
        <dbReference type="EMBL" id="SKB50132.1"/>
    </source>
</evidence>
<gene>
    <name evidence="1" type="ORF">SAMN03080601_00606</name>
</gene>
<organism evidence="1 2">
    <name type="scientific">Alkalitalea saponilacus</name>
    <dbReference type="NCBI Taxonomy" id="889453"/>
    <lineage>
        <taxon>Bacteria</taxon>
        <taxon>Pseudomonadati</taxon>
        <taxon>Bacteroidota</taxon>
        <taxon>Bacteroidia</taxon>
        <taxon>Marinilabiliales</taxon>
        <taxon>Marinilabiliaceae</taxon>
        <taxon>Alkalitalea</taxon>
    </lineage>
</organism>
<dbReference type="InterPro" id="IPR029063">
    <property type="entry name" value="SAM-dependent_MTases_sf"/>
</dbReference>